<feature type="transmembrane region" description="Helical" evidence="7">
    <location>
        <begin position="197"/>
        <end position="220"/>
    </location>
</feature>
<keyword evidence="3" id="KW-1003">Cell membrane</keyword>
<reference evidence="9 10" key="1">
    <citation type="journal article" date="2019" name="Nat. Microbiol.">
        <title>Mediterranean grassland soil C-N compound turnover is dependent on rainfall and depth, and is mediated by genomically divergent microorganisms.</title>
        <authorList>
            <person name="Diamond S."/>
            <person name="Andeer P.F."/>
            <person name="Li Z."/>
            <person name="Crits-Christoph A."/>
            <person name="Burstein D."/>
            <person name="Anantharaman K."/>
            <person name="Lane K.R."/>
            <person name="Thomas B.C."/>
            <person name="Pan C."/>
            <person name="Northen T.R."/>
            <person name="Banfield J.F."/>
        </authorList>
    </citation>
    <scope>NUCLEOTIDE SEQUENCE [LARGE SCALE GENOMIC DNA]</scope>
    <source>
        <strain evidence="9">NP_8</strain>
    </source>
</reference>
<comment type="caution">
    <text evidence="9">The sequence shown here is derived from an EMBL/GenBank/DDBJ whole genome shotgun (WGS) entry which is preliminary data.</text>
</comment>
<dbReference type="Pfam" id="PF00528">
    <property type="entry name" value="BPD_transp_1"/>
    <property type="match status" value="1"/>
</dbReference>
<evidence type="ECO:0000256" key="2">
    <source>
        <dbReference type="ARBA" id="ARBA00022448"/>
    </source>
</evidence>
<evidence type="ECO:0000256" key="1">
    <source>
        <dbReference type="ARBA" id="ARBA00004651"/>
    </source>
</evidence>
<keyword evidence="6 7" id="KW-0472">Membrane</keyword>
<feature type="domain" description="ABC transmembrane type-1" evidence="8">
    <location>
        <begin position="71"/>
        <end position="264"/>
    </location>
</feature>
<dbReference type="PROSITE" id="PS50928">
    <property type="entry name" value="ABC_TM1"/>
    <property type="match status" value="1"/>
</dbReference>
<dbReference type="Proteomes" id="UP000318834">
    <property type="component" value="Unassembled WGS sequence"/>
</dbReference>
<evidence type="ECO:0000256" key="6">
    <source>
        <dbReference type="ARBA" id="ARBA00023136"/>
    </source>
</evidence>
<dbReference type="PANTHER" id="PTHR32243:SF18">
    <property type="entry name" value="INNER MEMBRANE ABC TRANSPORTER PERMEASE PROTEIN YCJP"/>
    <property type="match status" value="1"/>
</dbReference>
<evidence type="ECO:0000259" key="8">
    <source>
        <dbReference type="PROSITE" id="PS50928"/>
    </source>
</evidence>
<evidence type="ECO:0000313" key="9">
    <source>
        <dbReference type="EMBL" id="TMI75807.1"/>
    </source>
</evidence>
<dbReference type="SUPFAM" id="SSF161098">
    <property type="entry name" value="MetI-like"/>
    <property type="match status" value="1"/>
</dbReference>
<dbReference type="InterPro" id="IPR000515">
    <property type="entry name" value="MetI-like"/>
</dbReference>
<feature type="transmembrane region" description="Helical" evidence="7">
    <location>
        <begin position="75"/>
        <end position="97"/>
    </location>
</feature>
<feature type="transmembrane region" description="Helical" evidence="7">
    <location>
        <begin position="241"/>
        <end position="264"/>
    </location>
</feature>
<organism evidence="9 10">
    <name type="scientific">Candidatus Segetimicrobium genomatis</name>
    <dbReference type="NCBI Taxonomy" id="2569760"/>
    <lineage>
        <taxon>Bacteria</taxon>
        <taxon>Bacillati</taxon>
        <taxon>Candidatus Sysuimicrobiota</taxon>
        <taxon>Candidatus Sysuimicrobiia</taxon>
        <taxon>Candidatus Sysuimicrobiales</taxon>
        <taxon>Candidatus Segetimicrobiaceae</taxon>
        <taxon>Candidatus Segetimicrobium</taxon>
    </lineage>
</organism>
<accession>A0A537IX22</accession>
<feature type="transmembrane region" description="Helical" evidence="7">
    <location>
        <begin position="109"/>
        <end position="129"/>
    </location>
</feature>
<evidence type="ECO:0000256" key="5">
    <source>
        <dbReference type="ARBA" id="ARBA00022989"/>
    </source>
</evidence>
<evidence type="ECO:0000313" key="10">
    <source>
        <dbReference type="Proteomes" id="UP000318834"/>
    </source>
</evidence>
<dbReference type="InterPro" id="IPR050901">
    <property type="entry name" value="BP-dep_ABC_trans_perm"/>
</dbReference>
<evidence type="ECO:0000256" key="3">
    <source>
        <dbReference type="ARBA" id="ARBA00022475"/>
    </source>
</evidence>
<dbReference type="CDD" id="cd06261">
    <property type="entry name" value="TM_PBP2"/>
    <property type="match status" value="1"/>
</dbReference>
<keyword evidence="5 7" id="KW-1133">Transmembrane helix</keyword>
<gene>
    <name evidence="9" type="ORF">E6H05_05635</name>
</gene>
<evidence type="ECO:0000256" key="7">
    <source>
        <dbReference type="RuleBase" id="RU363032"/>
    </source>
</evidence>
<dbReference type="EMBL" id="VBAP01000039">
    <property type="protein sequence ID" value="TMI75807.1"/>
    <property type="molecule type" value="Genomic_DNA"/>
</dbReference>
<evidence type="ECO:0000256" key="4">
    <source>
        <dbReference type="ARBA" id="ARBA00022692"/>
    </source>
</evidence>
<protein>
    <submittedName>
        <fullName evidence="9">Carbohydrate ABC transporter permease</fullName>
    </submittedName>
</protein>
<name>A0A537IX22_9BACT</name>
<dbReference type="GO" id="GO:0005886">
    <property type="term" value="C:plasma membrane"/>
    <property type="evidence" value="ECO:0007669"/>
    <property type="project" value="UniProtKB-SubCell"/>
</dbReference>
<feature type="transmembrane region" description="Helical" evidence="7">
    <location>
        <begin position="141"/>
        <end position="160"/>
    </location>
</feature>
<dbReference type="PANTHER" id="PTHR32243">
    <property type="entry name" value="MALTOSE TRANSPORT SYSTEM PERMEASE-RELATED"/>
    <property type="match status" value="1"/>
</dbReference>
<sequence>MRRRVSPWQVAAVAVLVVLTVLYLFPFYWMVVTALKPLVEFYRFPPTLLPVHATVEPFLSVLFARGYLVLLRNSLVACLTAVATGMVVAMLIAYPVTRFPVPLAFRRGLMNWILSLRFLPPIVVVIPFFDIVRKLGLYDSLLSLVLLYTVFSLPLATWMLRGFLLEVPMEIEEAALVDGAGRFYAFFKILLPQLAPALLATGVITFSLAWSEFMFAFILSATPRSQTFPIGVASLVTQFEIIWNEMAAVGTIAAVVPILLLLFARRYVLVALTFGAVREKA</sequence>
<comment type="subcellular location">
    <subcellularLocation>
        <location evidence="1 7">Cell membrane</location>
        <topology evidence="1 7">Multi-pass membrane protein</topology>
    </subcellularLocation>
</comment>
<dbReference type="AlphaFoldDB" id="A0A537IX22"/>
<proteinExistence type="inferred from homology"/>
<dbReference type="InterPro" id="IPR035906">
    <property type="entry name" value="MetI-like_sf"/>
</dbReference>
<dbReference type="Gene3D" id="1.10.3720.10">
    <property type="entry name" value="MetI-like"/>
    <property type="match status" value="1"/>
</dbReference>
<comment type="similarity">
    <text evidence="7">Belongs to the binding-protein-dependent transport system permease family.</text>
</comment>
<feature type="transmembrane region" description="Helical" evidence="7">
    <location>
        <begin position="7"/>
        <end position="29"/>
    </location>
</feature>
<keyword evidence="4 7" id="KW-0812">Transmembrane</keyword>
<keyword evidence="2 7" id="KW-0813">Transport</keyword>
<feature type="transmembrane region" description="Helical" evidence="7">
    <location>
        <begin position="49"/>
        <end position="68"/>
    </location>
</feature>
<dbReference type="GO" id="GO:0055085">
    <property type="term" value="P:transmembrane transport"/>
    <property type="evidence" value="ECO:0007669"/>
    <property type="project" value="InterPro"/>
</dbReference>